<evidence type="ECO:0000313" key="2">
    <source>
        <dbReference type="EMBL" id="PAV88788.1"/>
    </source>
</evidence>
<keyword evidence="1" id="KW-0812">Transmembrane</keyword>
<proteinExistence type="predicted"/>
<evidence type="ECO:0000313" key="3">
    <source>
        <dbReference type="Proteomes" id="UP000218231"/>
    </source>
</evidence>
<feature type="non-terminal residue" evidence="2">
    <location>
        <position position="1"/>
    </location>
</feature>
<evidence type="ECO:0000256" key="1">
    <source>
        <dbReference type="SAM" id="Phobius"/>
    </source>
</evidence>
<keyword evidence="1" id="KW-1133">Transmembrane helix</keyword>
<keyword evidence="3" id="KW-1185">Reference proteome</keyword>
<feature type="transmembrane region" description="Helical" evidence="1">
    <location>
        <begin position="42"/>
        <end position="58"/>
    </location>
</feature>
<sequence>DKLSLDRCRDLEPDTLEKELKKSYWMKTDNWFRLKAKNWKDGQMVLMFRIYIISYFILSIKNSSILRRCEIGDKMLETLDKLLCEDHRRSNFARVELNPDI</sequence>
<accession>A0A2A2LRJ7</accession>
<dbReference type="EMBL" id="LIAE01006492">
    <property type="protein sequence ID" value="PAV88788.1"/>
    <property type="molecule type" value="Genomic_DNA"/>
</dbReference>
<reference evidence="2 3" key="1">
    <citation type="journal article" date="2017" name="Curr. Biol.">
        <title>Genome architecture and evolution of a unichromosomal asexual nematode.</title>
        <authorList>
            <person name="Fradin H."/>
            <person name="Zegar C."/>
            <person name="Gutwein M."/>
            <person name="Lucas J."/>
            <person name="Kovtun M."/>
            <person name="Corcoran D."/>
            <person name="Baugh L.R."/>
            <person name="Kiontke K."/>
            <person name="Gunsalus K."/>
            <person name="Fitch D.H."/>
            <person name="Piano F."/>
        </authorList>
    </citation>
    <scope>NUCLEOTIDE SEQUENCE [LARGE SCALE GENOMIC DNA]</scope>
    <source>
        <strain evidence="2">PF1309</strain>
    </source>
</reference>
<name>A0A2A2LRJ7_9BILA</name>
<dbReference type="AlphaFoldDB" id="A0A2A2LRJ7"/>
<gene>
    <name evidence="2" type="ORF">WR25_12865</name>
</gene>
<protein>
    <submittedName>
        <fullName evidence="2">Uncharacterized protein</fullName>
    </submittedName>
</protein>
<keyword evidence="1" id="KW-0472">Membrane</keyword>
<organism evidence="2 3">
    <name type="scientific">Diploscapter pachys</name>
    <dbReference type="NCBI Taxonomy" id="2018661"/>
    <lineage>
        <taxon>Eukaryota</taxon>
        <taxon>Metazoa</taxon>
        <taxon>Ecdysozoa</taxon>
        <taxon>Nematoda</taxon>
        <taxon>Chromadorea</taxon>
        <taxon>Rhabditida</taxon>
        <taxon>Rhabditina</taxon>
        <taxon>Rhabditomorpha</taxon>
        <taxon>Rhabditoidea</taxon>
        <taxon>Rhabditidae</taxon>
        <taxon>Diploscapter</taxon>
    </lineage>
</organism>
<dbReference type="Proteomes" id="UP000218231">
    <property type="component" value="Unassembled WGS sequence"/>
</dbReference>
<comment type="caution">
    <text evidence="2">The sequence shown here is derived from an EMBL/GenBank/DDBJ whole genome shotgun (WGS) entry which is preliminary data.</text>
</comment>